<dbReference type="PRINTS" id="PR00395">
    <property type="entry name" value="RIBOSOMALS2"/>
</dbReference>
<proteinExistence type="inferred from homology"/>
<dbReference type="PROSITE" id="PS00963">
    <property type="entry name" value="RIBOSOMAL_S2_2"/>
    <property type="match status" value="1"/>
</dbReference>
<accession>A0A381P302</accession>
<gene>
    <name evidence="5" type="ORF">METZ01_LOCUS14169</name>
</gene>
<dbReference type="NCBIfam" id="TIGR01011">
    <property type="entry name" value="rpsB_bact"/>
    <property type="match status" value="1"/>
</dbReference>
<keyword evidence="2" id="KW-0689">Ribosomal protein</keyword>
<dbReference type="Gene3D" id="3.40.50.10490">
    <property type="entry name" value="Glucose-6-phosphate isomerase like protein, domain 1"/>
    <property type="match status" value="1"/>
</dbReference>
<evidence type="ECO:0000256" key="1">
    <source>
        <dbReference type="ARBA" id="ARBA00006242"/>
    </source>
</evidence>
<dbReference type="PANTHER" id="PTHR12534:SF0">
    <property type="entry name" value="SMALL RIBOSOMAL SUBUNIT PROTEIN US2M"/>
    <property type="match status" value="1"/>
</dbReference>
<dbReference type="EMBL" id="UINC01000795">
    <property type="protein sequence ID" value="SUZ61315.1"/>
    <property type="molecule type" value="Genomic_DNA"/>
</dbReference>
<dbReference type="CDD" id="cd01425">
    <property type="entry name" value="RPS2"/>
    <property type="match status" value="1"/>
</dbReference>
<dbReference type="PROSITE" id="PS00962">
    <property type="entry name" value="RIBOSOMAL_S2_1"/>
    <property type="match status" value="1"/>
</dbReference>
<evidence type="ECO:0000256" key="3">
    <source>
        <dbReference type="ARBA" id="ARBA00023274"/>
    </source>
</evidence>
<sequence>MKVAHKLGEQMADISLEDMLQAGVHFGHQTKYWNPKMEPYIFGIRNKIHIIDLQHTVELLKPALAFIKSVAQKNNKILFVATKRSATNILKEEAERCGMPYVNERWLGGMLTNYKTIRSSINRLENLLRQKEDGTFNKLTKKEGLKLQREIDKLQKAIGGVREMGGLPDALFVIDVKREAIAISEASKMGIPIVGIVDSNSSPVGIDYLVPGNDDAIRSISLFTRAVSDACIEGSKLATGLKPSSDESGPKIIKKEEKQKALDEKNPVEETQESKAPEKIQESKQGEEKAEASDETNPVEETQESKAPEKIQESKQGEEKAEASDEDQKAEDSKEAKEN</sequence>
<organism evidence="5">
    <name type="scientific">marine metagenome</name>
    <dbReference type="NCBI Taxonomy" id="408172"/>
    <lineage>
        <taxon>unclassified sequences</taxon>
        <taxon>metagenomes</taxon>
        <taxon>ecological metagenomes</taxon>
    </lineage>
</organism>
<comment type="similarity">
    <text evidence="1">Belongs to the universal ribosomal protein uS2 family.</text>
</comment>
<dbReference type="InterPro" id="IPR018130">
    <property type="entry name" value="Ribosomal_uS2_CS"/>
</dbReference>
<evidence type="ECO:0000256" key="4">
    <source>
        <dbReference type="SAM" id="MobiDB-lite"/>
    </source>
</evidence>
<name>A0A381P302_9ZZZZ</name>
<dbReference type="GO" id="GO:0022627">
    <property type="term" value="C:cytosolic small ribosomal subunit"/>
    <property type="evidence" value="ECO:0007669"/>
    <property type="project" value="TreeGrafter"/>
</dbReference>
<dbReference type="FunFam" id="1.10.287.610:FF:000001">
    <property type="entry name" value="30S ribosomal protein S2"/>
    <property type="match status" value="1"/>
</dbReference>
<dbReference type="Gene3D" id="1.10.287.610">
    <property type="entry name" value="Helix hairpin bin"/>
    <property type="match status" value="1"/>
</dbReference>
<evidence type="ECO:0000256" key="2">
    <source>
        <dbReference type="ARBA" id="ARBA00022980"/>
    </source>
</evidence>
<dbReference type="HAMAP" id="MF_00291_B">
    <property type="entry name" value="Ribosomal_uS2_B"/>
    <property type="match status" value="1"/>
</dbReference>
<dbReference type="InterPro" id="IPR023591">
    <property type="entry name" value="Ribosomal_uS2_flav_dom_sf"/>
</dbReference>
<evidence type="ECO:0008006" key="6">
    <source>
        <dbReference type="Google" id="ProtNLM"/>
    </source>
</evidence>
<dbReference type="PANTHER" id="PTHR12534">
    <property type="entry name" value="30S RIBOSOMAL PROTEIN S2 PROKARYOTIC AND ORGANELLAR"/>
    <property type="match status" value="1"/>
</dbReference>
<dbReference type="Pfam" id="PF00318">
    <property type="entry name" value="Ribosomal_S2"/>
    <property type="match status" value="1"/>
</dbReference>
<dbReference type="InterPro" id="IPR001865">
    <property type="entry name" value="Ribosomal_uS2"/>
</dbReference>
<feature type="region of interest" description="Disordered" evidence="4">
    <location>
        <begin position="256"/>
        <end position="339"/>
    </location>
</feature>
<reference evidence="5" key="1">
    <citation type="submission" date="2018-05" db="EMBL/GenBank/DDBJ databases">
        <authorList>
            <person name="Lanie J.A."/>
            <person name="Ng W.-L."/>
            <person name="Kazmierczak K.M."/>
            <person name="Andrzejewski T.M."/>
            <person name="Davidsen T.M."/>
            <person name="Wayne K.J."/>
            <person name="Tettelin H."/>
            <person name="Glass J.I."/>
            <person name="Rusch D."/>
            <person name="Podicherti R."/>
            <person name="Tsui H.-C.T."/>
            <person name="Winkler M.E."/>
        </authorList>
    </citation>
    <scope>NUCLEOTIDE SEQUENCE</scope>
</reference>
<feature type="compositionally biased region" description="Basic and acidic residues" evidence="4">
    <location>
        <begin position="256"/>
        <end position="292"/>
    </location>
</feature>
<feature type="compositionally biased region" description="Acidic residues" evidence="4">
    <location>
        <begin position="293"/>
        <end position="302"/>
    </location>
</feature>
<feature type="compositionally biased region" description="Basic and acidic residues" evidence="4">
    <location>
        <begin position="303"/>
        <end position="339"/>
    </location>
</feature>
<protein>
    <recommendedName>
        <fullName evidence="6">30S ribosomal protein S2</fullName>
    </recommendedName>
</protein>
<keyword evidence="3" id="KW-0687">Ribonucleoprotein</keyword>
<dbReference type="GO" id="GO:0006412">
    <property type="term" value="P:translation"/>
    <property type="evidence" value="ECO:0007669"/>
    <property type="project" value="InterPro"/>
</dbReference>
<dbReference type="GO" id="GO:0003735">
    <property type="term" value="F:structural constituent of ribosome"/>
    <property type="evidence" value="ECO:0007669"/>
    <property type="project" value="InterPro"/>
</dbReference>
<dbReference type="InterPro" id="IPR005706">
    <property type="entry name" value="Ribosomal_uS2_bac/mit/plastid"/>
</dbReference>
<evidence type="ECO:0000313" key="5">
    <source>
        <dbReference type="EMBL" id="SUZ61315.1"/>
    </source>
</evidence>
<dbReference type="SUPFAM" id="SSF52313">
    <property type="entry name" value="Ribosomal protein S2"/>
    <property type="match status" value="1"/>
</dbReference>
<dbReference type="AlphaFoldDB" id="A0A381P302"/>